<sequence length="377" mass="41816">MIKLFLYWSIFIAWFQFSILPATAQSNAKLEIVTSFNKERPGNVAISPTGRVFITMSDATASPYKVKEILPDGTVVDFPDTIWTRKPQGHSYKGVNAAIGIQATSDNVLWVMDLGDRKAQPVQAPKLIAWDISTRKLLHVYPIPDAVLRSNSFLQDFVIDEKNHAAVIADMSMAGLVLPAMPAFIVIDLQTGYARRVLENHHSFQPVDEDIVIDKQVISHLFPDGSVLKPRYPLNPISIDRKMEWIYYGALSGRSIFRVPAAALSSPGSDDSALSKKIVYYAAKPKSDGIKAGNRVLFVTDIENSAVVMATPAGYSVLVKDTALISWPDGLAIAPDGYLYLVSNQLHKRPFWNLGKEESKPPYYLLRVKITAAEGYF</sequence>
<evidence type="ECO:0000256" key="1">
    <source>
        <dbReference type="ARBA" id="ARBA00004613"/>
    </source>
</evidence>
<feature type="chain" id="PRO_5020914843" evidence="3">
    <location>
        <begin position="25"/>
        <end position="377"/>
    </location>
</feature>
<name>A0A4Q7MQP9_9BACT</name>
<evidence type="ECO:0000256" key="2">
    <source>
        <dbReference type="ARBA" id="ARBA00022525"/>
    </source>
</evidence>
<proteinExistence type="predicted"/>
<protein>
    <submittedName>
        <fullName evidence="4">Major royal jelly protein</fullName>
    </submittedName>
</protein>
<dbReference type="PANTHER" id="PTHR10009">
    <property type="entry name" value="PROTEIN YELLOW-RELATED"/>
    <property type="match status" value="1"/>
</dbReference>
<feature type="signal peptide" evidence="3">
    <location>
        <begin position="1"/>
        <end position="24"/>
    </location>
</feature>
<keyword evidence="5" id="KW-1185">Reference proteome</keyword>
<dbReference type="InterPro" id="IPR011042">
    <property type="entry name" value="6-blade_b-propeller_TolB-like"/>
</dbReference>
<gene>
    <name evidence="4" type="ORF">EV199_2764</name>
</gene>
<keyword evidence="2" id="KW-0964">Secreted</keyword>
<dbReference type="Pfam" id="PF03022">
    <property type="entry name" value="MRJP"/>
    <property type="match status" value="1"/>
</dbReference>
<dbReference type="PANTHER" id="PTHR10009:SF18">
    <property type="entry name" value="PROTEIN YELLOW-LIKE PROTEIN"/>
    <property type="match status" value="1"/>
</dbReference>
<comment type="subcellular location">
    <subcellularLocation>
        <location evidence="1">Secreted</location>
    </subcellularLocation>
</comment>
<evidence type="ECO:0000313" key="4">
    <source>
        <dbReference type="EMBL" id="RZS70867.1"/>
    </source>
</evidence>
<reference evidence="4 5" key="1">
    <citation type="submission" date="2019-02" db="EMBL/GenBank/DDBJ databases">
        <title>Genomic Encyclopedia of Type Strains, Phase IV (KMG-IV): sequencing the most valuable type-strain genomes for metagenomic binning, comparative biology and taxonomic classification.</title>
        <authorList>
            <person name="Goeker M."/>
        </authorList>
    </citation>
    <scope>NUCLEOTIDE SEQUENCE [LARGE SCALE GENOMIC DNA]</scope>
    <source>
        <strain evidence="4 5">DSM 18116</strain>
    </source>
</reference>
<comment type="caution">
    <text evidence="4">The sequence shown here is derived from an EMBL/GenBank/DDBJ whole genome shotgun (WGS) entry which is preliminary data.</text>
</comment>
<keyword evidence="3" id="KW-0732">Signal</keyword>
<evidence type="ECO:0000256" key="3">
    <source>
        <dbReference type="SAM" id="SignalP"/>
    </source>
</evidence>
<accession>A0A4Q7MQP9</accession>
<dbReference type="Proteomes" id="UP000293874">
    <property type="component" value="Unassembled WGS sequence"/>
</dbReference>
<evidence type="ECO:0000313" key="5">
    <source>
        <dbReference type="Proteomes" id="UP000293874"/>
    </source>
</evidence>
<dbReference type="GO" id="GO:0005576">
    <property type="term" value="C:extracellular region"/>
    <property type="evidence" value="ECO:0007669"/>
    <property type="project" value="UniProtKB-SubCell"/>
</dbReference>
<dbReference type="AlphaFoldDB" id="A0A4Q7MQP9"/>
<organism evidence="4 5">
    <name type="scientific">Pseudobacter ginsenosidimutans</name>
    <dbReference type="NCBI Taxonomy" id="661488"/>
    <lineage>
        <taxon>Bacteria</taxon>
        <taxon>Pseudomonadati</taxon>
        <taxon>Bacteroidota</taxon>
        <taxon>Chitinophagia</taxon>
        <taxon>Chitinophagales</taxon>
        <taxon>Chitinophagaceae</taxon>
        <taxon>Pseudobacter</taxon>
    </lineage>
</organism>
<dbReference type="InterPro" id="IPR017996">
    <property type="entry name" value="MRJP/yellow-related"/>
</dbReference>
<dbReference type="EMBL" id="SGXA01000002">
    <property type="protein sequence ID" value="RZS70867.1"/>
    <property type="molecule type" value="Genomic_DNA"/>
</dbReference>
<dbReference type="SUPFAM" id="SSF101898">
    <property type="entry name" value="NHL repeat"/>
    <property type="match status" value="1"/>
</dbReference>
<dbReference type="Gene3D" id="2.120.10.30">
    <property type="entry name" value="TolB, C-terminal domain"/>
    <property type="match status" value="1"/>
</dbReference>